<name>A0A9Q0K326_9MAGN</name>
<dbReference type="EMBL" id="JAMYWD010000009">
    <property type="protein sequence ID" value="KAJ4962029.1"/>
    <property type="molecule type" value="Genomic_DNA"/>
</dbReference>
<accession>A0A9Q0K326</accession>
<organism evidence="1 2">
    <name type="scientific">Protea cynaroides</name>
    <dbReference type="NCBI Taxonomy" id="273540"/>
    <lineage>
        <taxon>Eukaryota</taxon>
        <taxon>Viridiplantae</taxon>
        <taxon>Streptophyta</taxon>
        <taxon>Embryophyta</taxon>
        <taxon>Tracheophyta</taxon>
        <taxon>Spermatophyta</taxon>
        <taxon>Magnoliopsida</taxon>
        <taxon>Proteales</taxon>
        <taxon>Proteaceae</taxon>
        <taxon>Protea</taxon>
    </lineage>
</organism>
<reference evidence="1" key="1">
    <citation type="journal article" date="2023" name="Plant J.">
        <title>The genome of the king protea, Protea cynaroides.</title>
        <authorList>
            <person name="Chang J."/>
            <person name="Duong T.A."/>
            <person name="Schoeman C."/>
            <person name="Ma X."/>
            <person name="Roodt D."/>
            <person name="Barker N."/>
            <person name="Li Z."/>
            <person name="Van de Peer Y."/>
            <person name="Mizrachi E."/>
        </authorList>
    </citation>
    <scope>NUCLEOTIDE SEQUENCE</scope>
    <source>
        <tissue evidence="1">Young leaves</tissue>
    </source>
</reference>
<evidence type="ECO:0000313" key="2">
    <source>
        <dbReference type="Proteomes" id="UP001141806"/>
    </source>
</evidence>
<proteinExistence type="predicted"/>
<dbReference type="AlphaFoldDB" id="A0A9Q0K326"/>
<gene>
    <name evidence="1" type="ORF">NE237_021939</name>
</gene>
<protein>
    <submittedName>
        <fullName evidence="1">Uncharacterized protein</fullName>
    </submittedName>
</protein>
<evidence type="ECO:0000313" key="1">
    <source>
        <dbReference type="EMBL" id="KAJ4962029.1"/>
    </source>
</evidence>
<dbReference type="Proteomes" id="UP001141806">
    <property type="component" value="Unassembled WGS sequence"/>
</dbReference>
<comment type="caution">
    <text evidence="1">The sequence shown here is derived from an EMBL/GenBank/DDBJ whole genome shotgun (WGS) entry which is preliminary data.</text>
</comment>
<keyword evidence="2" id="KW-1185">Reference proteome</keyword>
<sequence>MILPLKPNFSTPLRCSVSVSVLVGRRDINKLGYAPNFLRFAPTISWNILKICSDRAFVTLLFMPERSGGTIEFRIFGTVLDFGVDVKCEYDALLLLRILDWD</sequence>